<dbReference type="GO" id="GO:0006546">
    <property type="term" value="P:glycine catabolic process"/>
    <property type="evidence" value="ECO:0007669"/>
    <property type="project" value="InterPro"/>
</dbReference>
<dbReference type="Gene3D" id="3.30.70.1400">
    <property type="entry name" value="Aminomethyltransferase beta-barrel domains"/>
    <property type="match status" value="1"/>
</dbReference>
<dbReference type="SUPFAM" id="SSF103025">
    <property type="entry name" value="Folate-binding domain"/>
    <property type="match status" value="1"/>
</dbReference>
<reference evidence="10 11" key="1">
    <citation type="submission" date="2022-12" db="EMBL/GenBank/DDBJ databases">
        <title>Metagenome assembled genome from gulf of manar.</title>
        <authorList>
            <person name="Kohli P."/>
            <person name="Pk S."/>
            <person name="Venkata Ramana C."/>
            <person name="Sasikala C."/>
        </authorList>
    </citation>
    <scope>NUCLEOTIDE SEQUENCE [LARGE SCALE GENOMIC DNA]</scope>
    <source>
        <strain evidence="10">JB008</strain>
    </source>
</reference>
<comment type="caution">
    <text evidence="10">The sequence shown here is derived from an EMBL/GenBank/DDBJ whole genome shotgun (WGS) entry which is preliminary data.</text>
</comment>
<feature type="binding site" evidence="7">
    <location>
        <position position="201"/>
    </location>
    <ligand>
        <name>substrate</name>
    </ligand>
</feature>
<evidence type="ECO:0000256" key="4">
    <source>
        <dbReference type="ARBA" id="ARBA00022679"/>
    </source>
</evidence>
<proteinExistence type="inferred from homology"/>
<dbReference type="Pfam" id="PF08669">
    <property type="entry name" value="GCV_T_C"/>
    <property type="match status" value="1"/>
</dbReference>
<evidence type="ECO:0000256" key="5">
    <source>
        <dbReference type="ARBA" id="ARBA00031395"/>
    </source>
</evidence>
<evidence type="ECO:0000256" key="7">
    <source>
        <dbReference type="PIRSR" id="PIRSR006487-1"/>
    </source>
</evidence>
<comment type="similarity">
    <text evidence="1">Belongs to the GcvT family.</text>
</comment>
<dbReference type="InterPro" id="IPR006223">
    <property type="entry name" value="GcvT"/>
</dbReference>
<organism evidence="10 11">
    <name type="scientific">Candidatus Thalassospirochaeta sargassi</name>
    <dbReference type="NCBI Taxonomy" id="3119039"/>
    <lineage>
        <taxon>Bacteria</taxon>
        <taxon>Pseudomonadati</taxon>
        <taxon>Spirochaetota</taxon>
        <taxon>Spirochaetia</taxon>
        <taxon>Spirochaetales</taxon>
        <taxon>Spirochaetaceae</taxon>
        <taxon>Candidatus Thalassospirochaeta</taxon>
    </lineage>
</organism>
<dbReference type="GO" id="GO:0004047">
    <property type="term" value="F:aminomethyltransferase activity"/>
    <property type="evidence" value="ECO:0007669"/>
    <property type="project" value="UniProtKB-EC"/>
</dbReference>
<dbReference type="GO" id="GO:0005960">
    <property type="term" value="C:glycine cleavage complex"/>
    <property type="evidence" value="ECO:0007669"/>
    <property type="project" value="InterPro"/>
</dbReference>
<dbReference type="AlphaFoldDB" id="A0AAJ1MK09"/>
<feature type="domain" description="GCVT N-terminal" evidence="8">
    <location>
        <begin position="12"/>
        <end position="263"/>
    </location>
</feature>
<dbReference type="Gene3D" id="2.40.30.110">
    <property type="entry name" value="Aminomethyltransferase beta-barrel domains"/>
    <property type="match status" value="1"/>
</dbReference>
<dbReference type="PANTHER" id="PTHR43757:SF2">
    <property type="entry name" value="AMINOMETHYLTRANSFERASE, MITOCHONDRIAL"/>
    <property type="match status" value="1"/>
</dbReference>
<evidence type="ECO:0000256" key="6">
    <source>
        <dbReference type="ARBA" id="ARBA00047665"/>
    </source>
</evidence>
<sequence length="360" mass="40268">MNNIGNPKKTSLYNQHLKLSGKIIDFSGWLLPVQYKGIIVEHLHTREKNSIFDISHMGEFLIEGKNAESDLSIILTTDVTNMKTGTCRYGFILNENAGIIDDTILYKFTPTRFMLVVNASRTRIDYNWIIDNISNETTVTDISDKTAKIDLQGPLSRQTASICFANINFNQLKHFYFTEIKWKGIPLTISMTGYTGETGYELFLPEDAALELWESLLSIGDVEPAGLGARDSLRLEKGYSLYGHDLTDKINPYEAGLGRFIKRESGFIGAAALNTFREKKQNRLLVPFICEGRRSARDGFTIMNADKAIGRVTSGSFSPSLKRGIGLGMIEYEFAVEGKELICTDGKIKINATVTELPFV</sequence>
<dbReference type="Gene3D" id="3.30.1360.120">
    <property type="entry name" value="Probable tRNA modification gtpase trme, domain 1"/>
    <property type="match status" value="1"/>
</dbReference>
<evidence type="ECO:0000256" key="2">
    <source>
        <dbReference type="ARBA" id="ARBA00012616"/>
    </source>
</evidence>
<dbReference type="Gene3D" id="4.10.1250.10">
    <property type="entry name" value="Aminomethyltransferase fragment"/>
    <property type="match status" value="1"/>
</dbReference>
<dbReference type="PIRSF" id="PIRSF006487">
    <property type="entry name" value="GcvT"/>
    <property type="match status" value="1"/>
</dbReference>
<protein>
    <recommendedName>
        <fullName evidence="2">aminomethyltransferase</fullName>
        <ecNumber evidence="2">2.1.2.10</ecNumber>
    </recommendedName>
    <alternativeName>
        <fullName evidence="5">Glycine cleavage system T protein</fullName>
    </alternativeName>
</protein>
<dbReference type="EC" id="2.1.2.10" evidence="2"/>
<dbReference type="InterPro" id="IPR006222">
    <property type="entry name" value="GCVT_N"/>
</dbReference>
<evidence type="ECO:0000313" key="10">
    <source>
        <dbReference type="EMBL" id="MDC7227132.1"/>
    </source>
</evidence>
<evidence type="ECO:0000256" key="3">
    <source>
        <dbReference type="ARBA" id="ARBA00022576"/>
    </source>
</evidence>
<dbReference type="PANTHER" id="PTHR43757">
    <property type="entry name" value="AMINOMETHYLTRANSFERASE"/>
    <property type="match status" value="1"/>
</dbReference>
<dbReference type="InterPro" id="IPR029043">
    <property type="entry name" value="GcvT/YgfZ_C"/>
</dbReference>
<evidence type="ECO:0000259" key="8">
    <source>
        <dbReference type="Pfam" id="PF01571"/>
    </source>
</evidence>
<dbReference type="NCBIfam" id="NF001567">
    <property type="entry name" value="PRK00389.1"/>
    <property type="match status" value="1"/>
</dbReference>
<name>A0AAJ1MK09_9SPIO</name>
<dbReference type="InterPro" id="IPR013977">
    <property type="entry name" value="GcvT_C"/>
</dbReference>
<keyword evidence="3" id="KW-0032">Aminotransferase</keyword>
<dbReference type="Pfam" id="PF01571">
    <property type="entry name" value="GCV_T"/>
    <property type="match status" value="1"/>
</dbReference>
<comment type="catalytic activity">
    <reaction evidence="6">
        <text>N(6)-[(R)-S(8)-aminomethyldihydrolipoyl]-L-lysyl-[protein] + (6S)-5,6,7,8-tetrahydrofolate = N(6)-[(R)-dihydrolipoyl]-L-lysyl-[protein] + (6R)-5,10-methylene-5,6,7,8-tetrahydrofolate + NH4(+)</text>
        <dbReference type="Rhea" id="RHEA:16945"/>
        <dbReference type="Rhea" id="RHEA-COMP:10475"/>
        <dbReference type="Rhea" id="RHEA-COMP:10492"/>
        <dbReference type="ChEBI" id="CHEBI:15636"/>
        <dbReference type="ChEBI" id="CHEBI:28938"/>
        <dbReference type="ChEBI" id="CHEBI:57453"/>
        <dbReference type="ChEBI" id="CHEBI:83100"/>
        <dbReference type="ChEBI" id="CHEBI:83143"/>
        <dbReference type="EC" id="2.1.2.10"/>
    </reaction>
</comment>
<dbReference type="GO" id="GO:0008483">
    <property type="term" value="F:transaminase activity"/>
    <property type="evidence" value="ECO:0007669"/>
    <property type="project" value="UniProtKB-KW"/>
</dbReference>
<dbReference type="InterPro" id="IPR028896">
    <property type="entry name" value="GcvT/YgfZ/DmdA"/>
</dbReference>
<accession>A0AAJ1MK09</accession>
<dbReference type="NCBIfam" id="TIGR00528">
    <property type="entry name" value="gcvT"/>
    <property type="match status" value="1"/>
</dbReference>
<feature type="domain" description="Aminomethyltransferase C-terminal" evidence="9">
    <location>
        <begin position="284"/>
        <end position="360"/>
    </location>
</feature>
<dbReference type="EMBL" id="JAQQAL010000022">
    <property type="protein sequence ID" value="MDC7227132.1"/>
    <property type="molecule type" value="Genomic_DNA"/>
</dbReference>
<gene>
    <name evidence="10" type="primary">gcvT</name>
    <name evidence="10" type="ORF">PQJ61_10255</name>
</gene>
<dbReference type="InterPro" id="IPR027266">
    <property type="entry name" value="TrmE/GcvT-like"/>
</dbReference>
<dbReference type="Proteomes" id="UP001221217">
    <property type="component" value="Unassembled WGS sequence"/>
</dbReference>
<keyword evidence="4 10" id="KW-0808">Transferase</keyword>
<dbReference type="SUPFAM" id="SSF101790">
    <property type="entry name" value="Aminomethyltransferase beta-barrel domain"/>
    <property type="match status" value="1"/>
</dbReference>
<evidence type="ECO:0000259" key="9">
    <source>
        <dbReference type="Pfam" id="PF08669"/>
    </source>
</evidence>
<evidence type="ECO:0000313" key="11">
    <source>
        <dbReference type="Proteomes" id="UP001221217"/>
    </source>
</evidence>
<evidence type="ECO:0000256" key="1">
    <source>
        <dbReference type="ARBA" id="ARBA00008609"/>
    </source>
</evidence>